<organism evidence="3 4">
    <name type="scientific">Egibacter rhizosphaerae</name>
    <dbReference type="NCBI Taxonomy" id="1670831"/>
    <lineage>
        <taxon>Bacteria</taxon>
        <taxon>Bacillati</taxon>
        <taxon>Actinomycetota</taxon>
        <taxon>Nitriliruptoria</taxon>
        <taxon>Egibacterales</taxon>
        <taxon>Egibacteraceae</taxon>
        <taxon>Egibacter</taxon>
    </lineage>
</organism>
<dbReference type="InterPro" id="IPR016032">
    <property type="entry name" value="Sig_transdc_resp-reg_C-effctor"/>
</dbReference>
<gene>
    <name evidence="3" type="ORF">ER308_11360</name>
</gene>
<dbReference type="InterPro" id="IPR037522">
    <property type="entry name" value="HD_GYP_dom"/>
</dbReference>
<dbReference type="Pfam" id="PF00196">
    <property type="entry name" value="GerE"/>
    <property type="match status" value="1"/>
</dbReference>
<dbReference type="Gene3D" id="1.10.10.10">
    <property type="entry name" value="Winged helix-like DNA-binding domain superfamily/Winged helix DNA-binding domain"/>
    <property type="match status" value="1"/>
</dbReference>
<dbReference type="SMART" id="SM00471">
    <property type="entry name" value="HDc"/>
    <property type="match status" value="1"/>
</dbReference>
<reference evidence="3 4" key="1">
    <citation type="submission" date="2019-01" db="EMBL/GenBank/DDBJ databases">
        <title>Egibacter rhizosphaerae EGI 80759T.</title>
        <authorList>
            <person name="Chen D.-D."/>
            <person name="Tian Y."/>
            <person name="Jiao J.-Y."/>
            <person name="Zhang X.-T."/>
            <person name="Zhang Y.-G."/>
            <person name="Zhang Y."/>
            <person name="Xiao M."/>
            <person name="Shu W.-S."/>
            <person name="Li W.-J."/>
        </authorList>
    </citation>
    <scope>NUCLEOTIDE SEQUENCE [LARGE SCALE GENOMIC DNA]</scope>
    <source>
        <strain evidence="3 4">EGI 80759</strain>
    </source>
</reference>
<dbReference type="SUPFAM" id="SSF46894">
    <property type="entry name" value="C-terminal effector domain of the bipartite response regulators"/>
    <property type="match status" value="1"/>
</dbReference>
<keyword evidence="4" id="KW-1185">Reference proteome</keyword>
<feature type="domain" description="HTH luxR-type" evidence="1">
    <location>
        <begin position="446"/>
        <end position="511"/>
    </location>
</feature>
<evidence type="ECO:0000313" key="3">
    <source>
        <dbReference type="EMBL" id="QBI20102.1"/>
    </source>
</evidence>
<protein>
    <submittedName>
        <fullName evidence="3">HD domain-containing protein</fullName>
    </submittedName>
</protein>
<dbReference type="GO" id="GO:0006355">
    <property type="term" value="P:regulation of DNA-templated transcription"/>
    <property type="evidence" value="ECO:0007669"/>
    <property type="project" value="InterPro"/>
</dbReference>
<dbReference type="PRINTS" id="PR00038">
    <property type="entry name" value="HTHLUXR"/>
</dbReference>
<dbReference type="InterPro" id="IPR003607">
    <property type="entry name" value="HD/PDEase_dom"/>
</dbReference>
<dbReference type="CDD" id="cd06170">
    <property type="entry name" value="LuxR_C_like"/>
    <property type="match status" value="1"/>
</dbReference>
<dbReference type="PANTHER" id="PTHR45228">
    <property type="entry name" value="CYCLIC DI-GMP PHOSPHODIESTERASE TM_0186-RELATED"/>
    <property type="match status" value="1"/>
</dbReference>
<evidence type="ECO:0000259" key="2">
    <source>
        <dbReference type="PROSITE" id="PS51832"/>
    </source>
</evidence>
<dbReference type="EMBL" id="CP036402">
    <property type="protein sequence ID" value="QBI20102.1"/>
    <property type="molecule type" value="Genomic_DNA"/>
</dbReference>
<dbReference type="Gene3D" id="1.10.3210.10">
    <property type="entry name" value="Hypothetical protein af1432"/>
    <property type="match status" value="2"/>
</dbReference>
<feature type="domain" description="HD-GYP" evidence="2">
    <location>
        <begin position="255"/>
        <end position="451"/>
    </location>
</feature>
<sequence length="519" mass="55479">MELGTVRLADLVAGLSRLADLGFGLQAGESLRASALAAALARSLDLRADDVRAALYTALLFHIGCVGYAHETARRFGDEHVVHLAGERTNVASPRDVATTLVPALTRNRSAREQLRIAAFLLARGPRFGRAFDTASCEVGREAARRLRLPTEVQRGVYHSSEWWNGRGAPEGLAGEDIPVGARVAQLSHTAVLFDTLGGPDLVVEAVRERAGGILDPTMVEHLARRAAPMLGELDAVDPLQLVREAEPRPTATRSSAELIEVAAVFGDLADLKTPFTHGHASGVAALARTAGERLRLGSSEAADLEAAAHLHDVGRVAISNNLWEKPGPLTAHEWEQVRLHAYHSERIVTASQPLAALAPIVGMHHERCDASGYHRACGPAAQPLAARVLAAADVYQAMTQSRPHRSAWAPEQAEQRLRVEARAGRLDADAVAAVLSAAGHDAVVGGRRPGGLTDREVEVLALVAEGCTNAGVAERLVISRRTAEQHLQHVYRKLGVSSRAAAALFAMEHHLLPRPKDQ</sequence>
<dbReference type="InterPro" id="IPR000792">
    <property type="entry name" value="Tscrpt_reg_LuxR_C"/>
</dbReference>
<accession>A0A411YG95</accession>
<evidence type="ECO:0000259" key="1">
    <source>
        <dbReference type="PROSITE" id="PS50043"/>
    </source>
</evidence>
<dbReference type="PANTHER" id="PTHR45228:SF5">
    <property type="entry name" value="CYCLIC DI-GMP PHOSPHODIESTERASE VC_1348-RELATED"/>
    <property type="match status" value="1"/>
</dbReference>
<dbReference type="AlphaFoldDB" id="A0A411YG95"/>
<dbReference type="PROSITE" id="PS50043">
    <property type="entry name" value="HTH_LUXR_2"/>
    <property type="match status" value="1"/>
</dbReference>
<dbReference type="PROSITE" id="PS51832">
    <property type="entry name" value="HD_GYP"/>
    <property type="match status" value="1"/>
</dbReference>
<dbReference type="SMART" id="SM00421">
    <property type="entry name" value="HTH_LUXR"/>
    <property type="match status" value="1"/>
</dbReference>
<dbReference type="RefSeq" id="WP_131155099.1">
    <property type="nucleotide sequence ID" value="NZ_CP036402.1"/>
</dbReference>
<proteinExistence type="predicted"/>
<evidence type="ECO:0000313" key="4">
    <source>
        <dbReference type="Proteomes" id="UP000291469"/>
    </source>
</evidence>
<dbReference type="KEGG" id="erz:ER308_11360"/>
<dbReference type="GO" id="GO:0003677">
    <property type="term" value="F:DNA binding"/>
    <property type="evidence" value="ECO:0007669"/>
    <property type="project" value="InterPro"/>
</dbReference>
<dbReference type="OrthoDB" id="9802066at2"/>
<dbReference type="Pfam" id="PF13487">
    <property type="entry name" value="HD_5"/>
    <property type="match status" value="1"/>
</dbReference>
<dbReference type="InterPro" id="IPR052020">
    <property type="entry name" value="Cyclic_di-GMP/3'3'-cGAMP_PDE"/>
</dbReference>
<dbReference type="InterPro" id="IPR036388">
    <property type="entry name" value="WH-like_DNA-bd_sf"/>
</dbReference>
<name>A0A411YG95_9ACTN</name>
<dbReference type="Proteomes" id="UP000291469">
    <property type="component" value="Chromosome"/>
</dbReference>
<dbReference type="SUPFAM" id="SSF109604">
    <property type="entry name" value="HD-domain/PDEase-like"/>
    <property type="match status" value="1"/>
</dbReference>
<dbReference type="CDD" id="cd00077">
    <property type="entry name" value="HDc"/>
    <property type="match status" value="1"/>
</dbReference>